<protein>
    <recommendedName>
        <fullName evidence="2">Mannosylglycerate hydrolase MGH1-like glycoside hydrolase domain-containing protein</fullName>
    </recommendedName>
</protein>
<evidence type="ECO:0000313" key="4">
    <source>
        <dbReference type="Proteomes" id="UP000316921"/>
    </source>
</evidence>
<feature type="region of interest" description="Disordered" evidence="1">
    <location>
        <begin position="204"/>
        <end position="227"/>
    </location>
</feature>
<dbReference type="RefSeq" id="WP_145068790.1">
    <property type="nucleotide sequence ID" value="NZ_CP036287.1"/>
</dbReference>
<feature type="domain" description="Mannosylglycerate hydrolase MGH1-like glycoside hydrolase" evidence="2">
    <location>
        <begin position="454"/>
        <end position="614"/>
    </location>
</feature>
<proteinExistence type="predicted"/>
<keyword evidence="4" id="KW-1185">Reference proteome</keyword>
<organism evidence="3 4">
    <name type="scientific">Engelhardtia mirabilis</name>
    <dbReference type="NCBI Taxonomy" id="2528011"/>
    <lineage>
        <taxon>Bacteria</taxon>
        <taxon>Pseudomonadati</taxon>
        <taxon>Planctomycetota</taxon>
        <taxon>Planctomycetia</taxon>
        <taxon>Planctomycetia incertae sedis</taxon>
        <taxon>Engelhardtia</taxon>
    </lineage>
</organism>
<evidence type="ECO:0000259" key="2">
    <source>
        <dbReference type="Pfam" id="PF22422"/>
    </source>
</evidence>
<name>A0A518BQA6_9BACT</name>
<dbReference type="InterPro" id="IPR008928">
    <property type="entry name" value="6-hairpin_glycosidase_sf"/>
</dbReference>
<dbReference type="InterPro" id="IPR012341">
    <property type="entry name" value="6hp_glycosidase-like_sf"/>
</dbReference>
<evidence type="ECO:0000313" key="3">
    <source>
        <dbReference type="EMBL" id="QDU69153.1"/>
    </source>
</evidence>
<dbReference type="SUPFAM" id="SSF48208">
    <property type="entry name" value="Six-hairpin glycosidases"/>
    <property type="match status" value="1"/>
</dbReference>
<dbReference type="KEGG" id="pbap:Pla133_42690"/>
<evidence type="ECO:0000256" key="1">
    <source>
        <dbReference type="SAM" id="MobiDB-lite"/>
    </source>
</evidence>
<dbReference type="AlphaFoldDB" id="A0A518BQA6"/>
<dbReference type="Gene3D" id="1.50.10.10">
    <property type="match status" value="1"/>
</dbReference>
<dbReference type="GO" id="GO:0005975">
    <property type="term" value="P:carbohydrate metabolic process"/>
    <property type="evidence" value="ECO:0007669"/>
    <property type="project" value="InterPro"/>
</dbReference>
<dbReference type="InterPro" id="IPR054491">
    <property type="entry name" value="MGH1-like_GH"/>
</dbReference>
<sequence length="863" mass="92854">MSDRSPHRIPALGGPLASHGFVEASGRRSAFFGRERGPFEWWAWPLKIASDLRLTLHLPGTSAPIALEALPGHGTVSPGELVLVHEGDDFLLRQTIVADRERAVLLWLLELEGRRELDAELACTLDLRPMWPAGLGGQLALRDPVTGALTLSEETGRFAAFLGAVGGRVRDAPDGRGVPRRPIRLAARLRPGETTPIVFAAAQGNATSPSRGSRLGRGQAAAGTSSARGVVDRARDTWREVGENWSATLDATRASWSRFDAGVVRLRCADADLERAFGWSQAVVERSRVRVDGLGTLLVAGLAPSRDGDRPGFAWSFDTDALFAAQALAGLGRFTPAAEALWGAASRQRADGKLAHETVLSAKLCDWFERYPYAYYRGTTAAQFAQALDRYVRASGDEALGRALLPALERALDWLWSARGESGLVTTSRAGLGAVQSGPLSEVIECDAYLHGGLFAGLRAAARLAHWLGESELERRCIERATQCAEAFEQLWSQEHGCYAFAITREGRSLDDRAALIGLPLAAGLGSDERALAATLGLCHPELATDWGLRLLGEDAPHFHPDNYNSGAVLPLSSVYAALACYRVGHTAAGHQLLGTLVKLEGLGGRGLVEEHLPGDRARLSPRRVPRHLVSSTALLTTLVDGALGLELDAARGQLDDRVSLRLQHPLPWSELALDGLRVGARPFDLTVSRRSLRDGDGARTQISARIAGEGSIELVLAAVLPAGSEVLEVVDGEGAALDFELRELVAGTRELRAQGTRTGVAVATLRQGPHLRLPVPTIRRDRESQSARPVAFRADDRGLELTLAGAPDSEVELGLTCDLPLEVRGAERARRSGGAEYLRVHLPASDEDRYARTTVELRRSDR</sequence>
<accession>A0A518BQA6</accession>
<dbReference type="EMBL" id="CP036287">
    <property type="protein sequence ID" value="QDU69153.1"/>
    <property type="molecule type" value="Genomic_DNA"/>
</dbReference>
<gene>
    <name evidence="3" type="ORF">Pla133_42690</name>
</gene>
<dbReference type="Pfam" id="PF22422">
    <property type="entry name" value="MGH1-like_GH"/>
    <property type="match status" value="1"/>
</dbReference>
<dbReference type="Proteomes" id="UP000316921">
    <property type="component" value="Chromosome"/>
</dbReference>
<reference evidence="3 4" key="1">
    <citation type="submission" date="2019-02" db="EMBL/GenBank/DDBJ databases">
        <title>Deep-cultivation of Planctomycetes and their phenomic and genomic characterization uncovers novel biology.</title>
        <authorList>
            <person name="Wiegand S."/>
            <person name="Jogler M."/>
            <person name="Boedeker C."/>
            <person name="Pinto D."/>
            <person name="Vollmers J."/>
            <person name="Rivas-Marin E."/>
            <person name="Kohn T."/>
            <person name="Peeters S.H."/>
            <person name="Heuer A."/>
            <person name="Rast P."/>
            <person name="Oberbeckmann S."/>
            <person name="Bunk B."/>
            <person name="Jeske O."/>
            <person name="Meyerdierks A."/>
            <person name="Storesund J.E."/>
            <person name="Kallscheuer N."/>
            <person name="Luecker S."/>
            <person name="Lage O.M."/>
            <person name="Pohl T."/>
            <person name="Merkel B.J."/>
            <person name="Hornburger P."/>
            <person name="Mueller R.-W."/>
            <person name="Bruemmer F."/>
            <person name="Labrenz M."/>
            <person name="Spormann A.M."/>
            <person name="Op den Camp H."/>
            <person name="Overmann J."/>
            <person name="Amann R."/>
            <person name="Jetten M.S.M."/>
            <person name="Mascher T."/>
            <person name="Medema M.H."/>
            <person name="Devos D.P."/>
            <person name="Kaster A.-K."/>
            <person name="Ovreas L."/>
            <person name="Rohde M."/>
            <person name="Galperin M.Y."/>
            <person name="Jogler C."/>
        </authorList>
    </citation>
    <scope>NUCLEOTIDE SEQUENCE [LARGE SCALE GENOMIC DNA]</scope>
    <source>
        <strain evidence="3 4">Pla133</strain>
    </source>
</reference>